<name>A0A1I8JJG8_9PLAT</name>
<evidence type="ECO:0000313" key="2">
    <source>
        <dbReference type="WBParaSite" id="maker-uti_cns_0048203-snap-gene-0.3-mRNA-1"/>
    </source>
</evidence>
<accession>A0A1I8JJG8</accession>
<dbReference type="Proteomes" id="UP000095280">
    <property type="component" value="Unplaced"/>
</dbReference>
<proteinExistence type="predicted"/>
<dbReference type="WBParaSite" id="maker-uti_cns_0048203-snap-gene-0.3-mRNA-1">
    <property type="protein sequence ID" value="maker-uti_cns_0048203-snap-gene-0.3-mRNA-1"/>
    <property type="gene ID" value="maker-uti_cns_0048203-snap-gene-0.3"/>
</dbReference>
<evidence type="ECO:0000313" key="1">
    <source>
        <dbReference type="Proteomes" id="UP000095280"/>
    </source>
</evidence>
<keyword evidence="1" id="KW-1185">Reference proteome</keyword>
<organism evidence="1 2">
    <name type="scientific">Macrostomum lignano</name>
    <dbReference type="NCBI Taxonomy" id="282301"/>
    <lineage>
        <taxon>Eukaryota</taxon>
        <taxon>Metazoa</taxon>
        <taxon>Spiralia</taxon>
        <taxon>Lophotrochozoa</taxon>
        <taxon>Platyhelminthes</taxon>
        <taxon>Rhabditophora</taxon>
        <taxon>Macrostomorpha</taxon>
        <taxon>Macrostomida</taxon>
        <taxon>Macrostomidae</taxon>
        <taxon>Macrostomum</taxon>
    </lineage>
</organism>
<reference evidence="2" key="1">
    <citation type="submission" date="2016-11" db="UniProtKB">
        <authorList>
            <consortium name="WormBaseParasite"/>
        </authorList>
    </citation>
    <scope>IDENTIFICATION</scope>
</reference>
<dbReference type="AlphaFoldDB" id="A0A1I8JJG8"/>
<sequence length="16" mass="1655">MASSALHRATVLTPTV</sequence>
<protein>
    <submittedName>
        <fullName evidence="2">Uncharacterized protein</fullName>
    </submittedName>
</protein>